<evidence type="ECO:0000313" key="8">
    <source>
        <dbReference type="EMBL" id="TIA28752.1"/>
    </source>
</evidence>
<keyword evidence="4 6" id="KW-1133">Transmembrane helix</keyword>
<dbReference type="AlphaFoldDB" id="A0A4T0BC77"/>
<keyword evidence="5 6" id="KW-0472">Membrane</keyword>
<dbReference type="PANTHER" id="PTHR43791:SF40">
    <property type="entry name" value="THIAMINE PATHWAY TRANSPORTER THI73"/>
    <property type="match status" value="1"/>
</dbReference>
<gene>
    <name evidence="8" type="ORF">D6C78_10591</name>
</gene>
<protein>
    <submittedName>
        <fullName evidence="8">Major facilitator superfamily transporter</fullName>
    </submittedName>
</protein>
<evidence type="ECO:0000256" key="5">
    <source>
        <dbReference type="ARBA" id="ARBA00023136"/>
    </source>
</evidence>
<accession>A0A4T0BC77</accession>
<dbReference type="InterPro" id="IPR020846">
    <property type="entry name" value="MFS_dom"/>
</dbReference>
<feature type="transmembrane region" description="Helical" evidence="6">
    <location>
        <begin position="303"/>
        <end position="324"/>
    </location>
</feature>
<feature type="transmembrane region" description="Helical" evidence="6">
    <location>
        <begin position="131"/>
        <end position="153"/>
    </location>
</feature>
<dbReference type="EMBL" id="QZBZ01000533">
    <property type="protein sequence ID" value="TIA28752.1"/>
    <property type="molecule type" value="Genomic_DNA"/>
</dbReference>
<evidence type="ECO:0000256" key="3">
    <source>
        <dbReference type="ARBA" id="ARBA00022692"/>
    </source>
</evidence>
<evidence type="ECO:0000256" key="1">
    <source>
        <dbReference type="ARBA" id="ARBA00004141"/>
    </source>
</evidence>
<sequence>MIGNVQTSGCRDTTVDDLAVLGPNLVTEAALVRKIDWRIVPTLFLAYFLQFLDKVAINYANVMGLQKDLHMRNQDFAWTAGAFFVGYIVAQWPQGLLLRHFPAPKVLGYNILLWGIILCFSAACRDKISIIALRTLLGMCEAAIAPTLIVTTSRWHIDAEAPLRYGIWYCGLGAGQIIGGLISFCVQHSRSTFAGWRVMFICIGIVNILVALLILFTLPDGPGEAQFLDQDEKRLIRERLRRDKPDTKPAESDLRLLREVLSDIQTWLLVLLTACITIPSGVISTFSAVLIHSFGYDSKQSALLNMPSGVVSIFATILATWAVLKHIPRWLSIIGLLIPAIIGAALLSFEGPSRPAGSLAGIYLVNFIVPPLALIYNWVGTNYDGHTMIIAGNVVSCTFGIANIIGPQTYQAKDAPGYFPAKITLLGVITAAIAISIALYRLYTHRNRMRVSEGFKYGL</sequence>
<evidence type="ECO:0000256" key="4">
    <source>
        <dbReference type="ARBA" id="ARBA00022989"/>
    </source>
</evidence>
<feature type="transmembrane region" description="Helical" evidence="6">
    <location>
        <begin position="198"/>
        <end position="218"/>
    </location>
</feature>
<keyword evidence="3 6" id="KW-0812">Transmembrane</keyword>
<feature type="transmembrane region" description="Helical" evidence="6">
    <location>
        <begin position="76"/>
        <end position="94"/>
    </location>
</feature>
<feature type="domain" description="Major facilitator superfamily (MFS) profile" evidence="7">
    <location>
        <begin position="39"/>
        <end position="459"/>
    </location>
</feature>
<feature type="transmembrane region" description="Helical" evidence="6">
    <location>
        <begin position="106"/>
        <end position="124"/>
    </location>
</feature>
<comment type="caution">
    <text evidence="8">The sequence shown here is derived from an EMBL/GenBank/DDBJ whole genome shotgun (WGS) entry which is preliminary data.</text>
</comment>
<dbReference type="GO" id="GO:0022857">
    <property type="term" value="F:transmembrane transporter activity"/>
    <property type="evidence" value="ECO:0007669"/>
    <property type="project" value="InterPro"/>
</dbReference>
<evidence type="ECO:0000313" key="9">
    <source>
        <dbReference type="Proteomes" id="UP000308724"/>
    </source>
</evidence>
<dbReference type="InterPro" id="IPR036259">
    <property type="entry name" value="MFS_trans_sf"/>
</dbReference>
<name>A0A4T0BC77_AURPU</name>
<dbReference type="InterPro" id="IPR011701">
    <property type="entry name" value="MFS"/>
</dbReference>
<feature type="transmembrane region" description="Helical" evidence="6">
    <location>
        <begin position="423"/>
        <end position="443"/>
    </location>
</feature>
<feature type="transmembrane region" description="Helical" evidence="6">
    <location>
        <begin position="361"/>
        <end position="379"/>
    </location>
</feature>
<evidence type="ECO:0000259" key="7">
    <source>
        <dbReference type="PROSITE" id="PS50850"/>
    </source>
</evidence>
<feature type="transmembrane region" description="Helical" evidence="6">
    <location>
        <begin position="330"/>
        <end position="349"/>
    </location>
</feature>
<dbReference type="Proteomes" id="UP000308724">
    <property type="component" value="Unassembled WGS sequence"/>
</dbReference>
<evidence type="ECO:0000256" key="6">
    <source>
        <dbReference type="SAM" id="Phobius"/>
    </source>
</evidence>
<proteinExistence type="predicted"/>
<dbReference type="SUPFAM" id="SSF103473">
    <property type="entry name" value="MFS general substrate transporter"/>
    <property type="match status" value="1"/>
</dbReference>
<evidence type="ECO:0000256" key="2">
    <source>
        <dbReference type="ARBA" id="ARBA00022448"/>
    </source>
</evidence>
<feature type="transmembrane region" description="Helical" evidence="6">
    <location>
        <begin position="165"/>
        <end position="186"/>
    </location>
</feature>
<comment type="subcellular location">
    <subcellularLocation>
        <location evidence="1">Membrane</location>
        <topology evidence="1">Multi-pass membrane protein</topology>
    </subcellularLocation>
</comment>
<keyword evidence="2" id="KW-0813">Transport</keyword>
<feature type="transmembrane region" description="Helical" evidence="6">
    <location>
        <begin position="267"/>
        <end position="291"/>
    </location>
</feature>
<dbReference type="GO" id="GO:0016020">
    <property type="term" value="C:membrane"/>
    <property type="evidence" value="ECO:0007669"/>
    <property type="project" value="UniProtKB-SubCell"/>
</dbReference>
<reference evidence="8 9" key="1">
    <citation type="submission" date="2018-10" db="EMBL/GenBank/DDBJ databases">
        <title>Fifty Aureobasidium pullulans genomes reveal a recombining polyextremotolerant generalist.</title>
        <authorList>
            <person name="Gostincar C."/>
            <person name="Turk M."/>
            <person name="Zajc J."/>
            <person name="Gunde-Cimerman N."/>
        </authorList>
    </citation>
    <scope>NUCLEOTIDE SEQUENCE [LARGE SCALE GENOMIC DNA]</scope>
    <source>
        <strain evidence="8 9">EXF-1645</strain>
    </source>
</reference>
<dbReference type="Gene3D" id="1.20.1250.20">
    <property type="entry name" value="MFS general substrate transporter like domains"/>
    <property type="match status" value="2"/>
</dbReference>
<dbReference type="PROSITE" id="PS50850">
    <property type="entry name" value="MFS"/>
    <property type="match status" value="1"/>
</dbReference>
<dbReference type="Pfam" id="PF07690">
    <property type="entry name" value="MFS_1"/>
    <property type="match status" value="1"/>
</dbReference>
<organism evidence="8 9">
    <name type="scientific">Aureobasidium pullulans</name>
    <name type="common">Black yeast</name>
    <name type="synonym">Pullularia pullulans</name>
    <dbReference type="NCBI Taxonomy" id="5580"/>
    <lineage>
        <taxon>Eukaryota</taxon>
        <taxon>Fungi</taxon>
        <taxon>Dikarya</taxon>
        <taxon>Ascomycota</taxon>
        <taxon>Pezizomycotina</taxon>
        <taxon>Dothideomycetes</taxon>
        <taxon>Dothideomycetidae</taxon>
        <taxon>Dothideales</taxon>
        <taxon>Saccotheciaceae</taxon>
        <taxon>Aureobasidium</taxon>
    </lineage>
</organism>
<dbReference type="PANTHER" id="PTHR43791">
    <property type="entry name" value="PERMEASE-RELATED"/>
    <property type="match status" value="1"/>
</dbReference>